<dbReference type="PANTHER" id="PTHR30294:SF29">
    <property type="entry name" value="MULTIDRUG ABC TRANSPORTER PERMEASE YBHS-RELATED"/>
    <property type="match status" value="1"/>
</dbReference>
<proteinExistence type="inferred from homology"/>
<evidence type="ECO:0000256" key="1">
    <source>
        <dbReference type="ARBA" id="ARBA00004651"/>
    </source>
</evidence>
<dbReference type="EMBL" id="MLJW01000012">
    <property type="protein sequence ID" value="OIR14154.1"/>
    <property type="molecule type" value="Genomic_DNA"/>
</dbReference>
<feature type="domain" description="ABC transmembrane type-2" evidence="9">
    <location>
        <begin position="146"/>
        <end position="371"/>
    </location>
</feature>
<dbReference type="AlphaFoldDB" id="A0A1J5T002"/>
<evidence type="ECO:0000256" key="6">
    <source>
        <dbReference type="ARBA" id="ARBA00022989"/>
    </source>
</evidence>
<dbReference type="InterPro" id="IPR051449">
    <property type="entry name" value="ABC-2_transporter_component"/>
</dbReference>
<feature type="transmembrane region" description="Helical" evidence="8">
    <location>
        <begin position="20"/>
        <end position="40"/>
    </location>
</feature>
<keyword evidence="3" id="KW-0813">Transport</keyword>
<organism evidence="10">
    <name type="scientific">mine drainage metagenome</name>
    <dbReference type="NCBI Taxonomy" id="410659"/>
    <lineage>
        <taxon>unclassified sequences</taxon>
        <taxon>metagenomes</taxon>
        <taxon>ecological metagenomes</taxon>
    </lineage>
</organism>
<name>A0A1J5T002_9ZZZZ</name>
<gene>
    <name evidence="10" type="primary">ybhR_5</name>
    <name evidence="10" type="ORF">GALL_46150</name>
</gene>
<feature type="transmembrane region" description="Helical" evidence="8">
    <location>
        <begin position="291"/>
        <end position="310"/>
    </location>
</feature>
<accession>A0A1J5T002</accession>
<evidence type="ECO:0000256" key="4">
    <source>
        <dbReference type="ARBA" id="ARBA00022475"/>
    </source>
</evidence>
<protein>
    <submittedName>
        <fullName evidence="10">Inner membrane transport permease YbhR</fullName>
    </submittedName>
</protein>
<dbReference type="Pfam" id="PF12698">
    <property type="entry name" value="ABC2_membrane_3"/>
    <property type="match status" value="1"/>
</dbReference>
<feature type="transmembrane region" description="Helical" evidence="8">
    <location>
        <begin position="259"/>
        <end position="279"/>
    </location>
</feature>
<evidence type="ECO:0000256" key="5">
    <source>
        <dbReference type="ARBA" id="ARBA00022692"/>
    </source>
</evidence>
<keyword evidence="5 8" id="KW-0812">Transmembrane</keyword>
<dbReference type="InterPro" id="IPR047817">
    <property type="entry name" value="ABC2_TM_bact-type"/>
</dbReference>
<keyword evidence="6 8" id="KW-1133">Transmembrane helix</keyword>
<dbReference type="GO" id="GO:0005886">
    <property type="term" value="C:plasma membrane"/>
    <property type="evidence" value="ECO:0007669"/>
    <property type="project" value="UniProtKB-SubCell"/>
</dbReference>
<comment type="subcellular location">
    <subcellularLocation>
        <location evidence="1">Cell membrane</location>
        <topology evidence="1">Multi-pass membrane protein</topology>
    </subcellularLocation>
</comment>
<evidence type="ECO:0000259" key="9">
    <source>
        <dbReference type="PROSITE" id="PS51012"/>
    </source>
</evidence>
<feature type="transmembrane region" description="Helical" evidence="8">
    <location>
        <begin position="346"/>
        <end position="366"/>
    </location>
</feature>
<dbReference type="InterPro" id="IPR013525">
    <property type="entry name" value="ABC2_TM"/>
</dbReference>
<dbReference type="Gene3D" id="3.40.1710.10">
    <property type="entry name" value="abc type-2 transporter like domain"/>
    <property type="match status" value="1"/>
</dbReference>
<evidence type="ECO:0000256" key="8">
    <source>
        <dbReference type="SAM" id="Phobius"/>
    </source>
</evidence>
<dbReference type="PROSITE" id="PS51012">
    <property type="entry name" value="ABC_TM2"/>
    <property type="match status" value="1"/>
</dbReference>
<comment type="caution">
    <text evidence="10">The sequence shown here is derived from an EMBL/GenBank/DDBJ whole genome shotgun (WGS) entry which is preliminary data.</text>
</comment>
<keyword evidence="7 8" id="KW-0472">Membrane</keyword>
<keyword evidence="4" id="KW-1003">Cell membrane</keyword>
<evidence type="ECO:0000256" key="3">
    <source>
        <dbReference type="ARBA" id="ARBA00022448"/>
    </source>
</evidence>
<reference evidence="10" key="1">
    <citation type="submission" date="2016-10" db="EMBL/GenBank/DDBJ databases">
        <title>Sequence of Gallionella enrichment culture.</title>
        <authorList>
            <person name="Poehlein A."/>
            <person name="Muehling M."/>
            <person name="Daniel R."/>
        </authorList>
    </citation>
    <scope>NUCLEOTIDE SEQUENCE</scope>
</reference>
<comment type="similarity">
    <text evidence="2">Belongs to the ABC-2 integral membrane protein family.</text>
</comment>
<evidence type="ECO:0000256" key="7">
    <source>
        <dbReference type="ARBA" id="ARBA00023136"/>
    </source>
</evidence>
<evidence type="ECO:0000313" key="10">
    <source>
        <dbReference type="EMBL" id="OIR14154.1"/>
    </source>
</evidence>
<sequence>MRVLRFLLQKELRQIFRDKATIRVLFFMPMVQLLILPLAADYEIKNINLGVVDHDHSEYSRKLVNKIISSGYFRLRDYSPSFQQGLHAIEKDKTDLILEIPSHFERDLVKENEANLFVAVNAINGVKAGLGGAYIQSIIQRYNQDVRTQWMQFPRFDQRPTIEVTFSDWFNPNMNYRVFMVPGILVLLVTIIGSSFAANNIVREKEMGTIEQINVSPIKKWQFILGKLIPFWMLALAVLTIGLTIARLVYGIVPIGHYITIYIFASIYLLAILGLGLLLSTYAQTQQQSMLVAFFITMIFNLLSGLFTPIESMPYWAQVITKFNPVSYFIEVMRMVVLKGSGLADIRYHILAMIGFAVFFNSWAILNYRKRSG</sequence>
<dbReference type="GO" id="GO:0140359">
    <property type="term" value="F:ABC-type transporter activity"/>
    <property type="evidence" value="ECO:0007669"/>
    <property type="project" value="InterPro"/>
</dbReference>
<evidence type="ECO:0000256" key="2">
    <source>
        <dbReference type="ARBA" id="ARBA00007783"/>
    </source>
</evidence>
<feature type="transmembrane region" description="Helical" evidence="8">
    <location>
        <begin position="176"/>
        <end position="198"/>
    </location>
</feature>
<dbReference type="PANTHER" id="PTHR30294">
    <property type="entry name" value="MEMBRANE COMPONENT OF ABC TRANSPORTER YHHJ-RELATED"/>
    <property type="match status" value="1"/>
</dbReference>
<feature type="transmembrane region" description="Helical" evidence="8">
    <location>
        <begin position="229"/>
        <end position="253"/>
    </location>
</feature>